<comment type="caution">
    <text evidence="2">The sequence shown here is derived from an EMBL/GenBank/DDBJ whole genome shotgun (WGS) entry which is preliminary data.</text>
</comment>
<gene>
    <name evidence="2" type="ORF">LUZ63_008989</name>
</gene>
<proteinExistence type="predicted"/>
<feature type="transmembrane region" description="Helical" evidence="1">
    <location>
        <begin position="183"/>
        <end position="208"/>
    </location>
</feature>
<organism evidence="2 3">
    <name type="scientific">Rhynchospora breviuscula</name>
    <dbReference type="NCBI Taxonomy" id="2022672"/>
    <lineage>
        <taxon>Eukaryota</taxon>
        <taxon>Viridiplantae</taxon>
        <taxon>Streptophyta</taxon>
        <taxon>Embryophyta</taxon>
        <taxon>Tracheophyta</taxon>
        <taxon>Spermatophyta</taxon>
        <taxon>Magnoliopsida</taxon>
        <taxon>Liliopsida</taxon>
        <taxon>Poales</taxon>
        <taxon>Cyperaceae</taxon>
        <taxon>Cyperoideae</taxon>
        <taxon>Rhynchosporeae</taxon>
        <taxon>Rhynchospora</taxon>
    </lineage>
</organism>
<feature type="transmembrane region" description="Helical" evidence="1">
    <location>
        <begin position="30"/>
        <end position="57"/>
    </location>
</feature>
<dbReference type="OrthoDB" id="1908649at2759"/>
<dbReference type="Proteomes" id="UP001151287">
    <property type="component" value="Unassembled WGS sequence"/>
</dbReference>
<dbReference type="AlphaFoldDB" id="A0A9Q0HN34"/>
<name>A0A9Q0HN34_9POAL</name>
<keyword evidence="1" id="KW-1133">Transmembrane helix</keyword>
<feature type="transmembrane region" description="Helical" evidence="1">
    <location>
        <begin position="142"/>
        <end position="171"/>
    </location>
</feature>
<feature type="transmembrane region" description="Helical" evidence="1">
    <location>
        <begin position="265"/>
        <end position="293"/>
    </location>
</feature>
<evidence type="ECO:0000256" key="1">
    <source>
        <dbReference type="SAM" id="Phobius"/>
    </source>
</evidence>
<protein>
    <submittedName>
        <fullName evidence="2">Uncharacterized protein</fullName>
    </submittedName>
</protein>
<sequence length="332" mass="37058">MDCEPEELQFLSILGIYRESAKLIHSWRSLFARIAVSLVLPLSLLFLLHIQISYYLFNSIDSDDSALDRAAPDSAAEHRILQRLASDWMKLLIFKGVYLVALLVLAMLSTAAAVYSVASIYSSKELSFSRVLSVVPKVWRRLMVTFVAAFVLLFGYNTLAISGLVLVLLMLDGTVVAAPAAVLFAFFYLAGLIYLSIIWHLASVISVLEDSKGFEAMRKSRLLIKGKIWTAAGIFTLLNFGFVTVEVTFRELVVKGAGMGPATRVFYGFVILVLMCAFVLFALVVQTVVYFVCKSYHHESIDKSNLSDHLEVYLGEYVPLKAKDVQLEQFHV</sequence>
<dbReference type="EMBL" id="JAMQYH010000003">
    <property type="protein sequence ID" value="KAJ1692291.1"/>
    <property type="molecule type" value="Genomic_DNA"/>
</dbReference>
<dbReference type="PANTHER" id="PTHR33133:SF5">
    <property type="entry name" value="OS08G0107100 PROTEIN"/>
    <property type="match status" value="1"/>
</dbReference>
<keyword evidence="1" id="KW-0472">Membrane</keyword>
<keyword evidence="3" id="KW-1185">Reference proteome</keyword>
<dbReference type="PANTHER" id="PTHR33133">
    <property type="entry name" value="OS08G0107100 PROTEIN-RELATED"/>
    <property type="match status" value="1"/>
</dbReference>
<feature type="transmembrane region" description="Helical" evidence="1">
    <location>
        <begin position="97"/>
        <end position="121"/>
    </location>
</feature>
<evidence type="ECO:0000313" key="3">
    <source>
        <dbReference type="Proteomes" id="UP001151287"/>
    </source>
</evidence>
<reference evidence="2" key="1">
    <citation type="journal article" date="2022" name="Cell">
        <title>Repeat-based holocentromeres influence genome architecture and karyotype evolution.</title>
        <authorList>
            <person name="Hofstatter P.G."/>
            <person name="Thangavel G."/>
            <person name="Lux T."/>
            <person name="Neumann P."/>
            <person name="Vondrak T."/>
            <person name="Novak P."/>
            <person name="Zhang M."/>
            <person name="Costa L."/>
            <person name="Castellani M."/>
            <person name="Scott A."/>
            <person name="Toegelov H."/>
            <person name="Fuchs J."/>
            <person name="Mata-Sucre Y."/>
            <person name="Dias Y."/>
            <person name="Vanzela A.L.L."/>
            <person name="Huettel B."/>
            <person name="Almeida C.C.S."/>
            <person name="Simkova H."/>
            <person name="Souza G."/>
            <person name="Pedrosa-Harand A."/>
            <person name="Macas J."/>
            <person name="Mayer K.F.X."/>
            <person name="Houben A."/>
            <person name="Marques A."/>
        </authorList>
    </citation>
    <scope>NUCLEOTIDE SEQUENCE</scope>
    <source>
        <strain evidence="2">RhyBre1mFocal</strain>
    </source>
</reference>
<accession>A0A9Q0HN34</accession>
<feature type="transmembrane region" description="Helical" evidence="1">
    <location>
        <begin position="228"/>
        <end position="245"/>
    </location>
</feature>
<evidence type="ECO:0000313" key="2">
    <source>
        <dbReference type="EMBL" id="KAJ1692291.1"/>
    </source>
</evidence>
<keyword evidence="1" id="KW-0812">Transmembrane</keyword>